<gene>
    <name evidence="2" type="ORF">TRIHO_02150</name>
</gene>
<accession>A0A132C2R8</accession>
<feature type="region of interest" description="Disordered" evidence="1">
    <location>
        <begin position="63"/>
        <end position="83"/>
    </location>
</feature>
<dbReference type="Proteomes" id="UP000068382">
    <property type="component" value="Unassembled WGS sequence"/>
</dbReference>
<proteinExistence type="predicted"/>
<dbReference type="PATRIC" id="fig|1768241.3.peg.217"/>
<dbReference type="AlphaFoldDB" id="A0A132C2R8"/>
<dbReference type="OrthoDB" id="7956241at2"/>
<keyword evidence="3" id="KW-1185">Reference proteome</keyword>
<organism evidence="2 3">
    <name type="scientific">Tritonibacter horizontis</name>
    <dbReference type="NCBI Taxonomy" id="1768241"/>
    <lineage>
        <taxon>Bacteria</taxon>
        <taxon>Pseudomonadati</taxon>
        <taxon>Pseudomonadota</taxon>
        <taxon>Alphaproteobacteria</taxon>
        <taxon>Rhodobacterales</taxon>
        <taxon>Paracoccaceae</taxon>
        <taxon>Tritonibacter</taxon>
    </lineage>
</organism>
<evidence type="ECO:0008006" key="4">
    <source>
        <dbReference type="Google" id="ProtNLM"/>
    </source>
</evidence>
<evidence type="ECO:0000256" key="1">
    <source>
        <dbReference type="SAM" id="MobiDB-lite"/>
    </source>
</evidence>
<evidence type="ECO:0000313" key="2">
    <source>
        <dbReference type="EMBL" id="KUP94881.1"/>
    </source>
</evidence>
<dbReference type="EMBL" id="LPUY01000008">
    <property type="protein sequence ID" value="KUP94881.1"/>
    <property type="molecule type" value="Genomic_DNA"/>
</dbReference>
<name>A0A132C2R8_9RHOB</name>
<comment type="caution">
    <text evidence="2">The sequence shown here is derived from an EMBL/GenBank/DDBJ whole genome shotgun (WGS) entry which is preliminary data.</text>
</comment>
<evidence type="ECO:0000313" key="3">
    <source>
        <dbReference type="Proteomes" id="UP000068382"/>
    </source>
</evidence>
<protein>
    <recommendedName>
        <fullName evidence="4">Translocase</fullName>
    </recommendedName>
</protein>
<reference evidence="2 3" key="1">
    <citation type="submission" date="2015-12" db="EMBL/GenBank/DDBJ databases">
        <title>Genome sequence of the marine Rhodobacteraceae strain O3.65, Candidatus Tritonibacter horizontis.</title>
        <authorList>
            <person name="Poehlein A."/>
            <person name="Giebel H.A."/>
            <person name="Voget S."/>
            <person name="Brinkhoff T."/>
        </authorList>
    </citation>
    <scope>NUCLEOTIDE SEQUENCE [LARGE SCALE GENOMIC DNA]</scope>
    <source>
        <strain evidence="2 3">O3.65</strain>
    </source>
</reference>
<sequence>MGIRVTALTVAATVVCALATGLFMQKRADLRHTVVEETRQFAPGIPAEPDTAELDLQDVAFTSLTPTDDPSLSPPQEPSHTPQRCVGDMQLRSMPAALMQVDIDAPCHAGERFTLHHAGLMVTQRLDDAGRYRGTLPALAEHAVALADFPFGQDFEARTQIVGLENIDRVILQWQGANGFELHALEFGATYGEAGHVWHGAIPGLGAGQVLSLGDPAQVAPYLAQIYSLPMTEAPKSNSTVAISVEAEVTAENCDRTVVAQLFEHRRGEIRVQDLSLTMPDCSARGDFLVLNNLVETLRLTGN</sequence>